<protein>
    <submittedName>
        <fullName evidence="1">Uncharacterized protein</fullName>
    </submittedName>
</protein>
<evidence type="ECO:0000313" key="2">
    <source>
        <dbReference type="Proteomes" id="UP001234178"/>
    </source>
</evidence>
<reference evidence="1 2" key="1">
    <citation type="journal article" date="2023" name="Nucleic Acids Res.">
        <title>The hologenome of Daphnia magna reveals possible DNA methylation and microbiome-mediated evolution of the host genome.</title>
        <authorList>
            <person name="Chaturvedi A."/>
            <person name="Li X."/>
            <person name="Dhandapani V."/>
            <person name="Marshall H."/>
            <person name="Kissane S."/>
            <person name="Cuenca-Cambronero M."/>
            <person name="Asole G."/>
            <person name="Calvet F."/>
            <person name="Ruiz-Romero M."/>
            <person name="Marangio P."/>
            <person name="Guigo R."/>
            <person name="Rago D."/>
            <person name="Mirbahai L."/>
            <person name="Eastwood N."/>
            <person name="Colbourne J.K."/>
            <person name="Zhou J."/>
            <person name="Mallon E."/>
            <person name="Orsini L."/>
        </authorList>
    </citation>
    <scope>NUCLEOTIDE SEQUENCE [LARGE SCALE GENOMIC DNA]</scope>
    <source>
        <strain evidence="1">LRV0_1</strain>
    </source>
</reference>
<dbReference type="Proteomes" id="UP001234178">
    <property type="component" value="Unassembled WGS sequence"/>
</dbReference>
<dbReference type="EMBL" id="JAOYFB010000001">
    <property type="protein sequence ID" value="KAK4004662.1"/>
    <property type="molecule type" value="Genomic_DNA"/>
</dbReference>
<organism evidence="1 2">
    <name type="scientific">Daphnia magna</name>
    <dbReference type="NCBI Taxonomy" id="35525"/>
    <lineage>
        <taxon>Eukaryota</taxon>
        <taxon>Metazoa</taxon>
        <taxon>Ecdysozoa</taxon>
        <taxon>Arthropoda</taxon>
        <taxon>Crustacea</taxon>
        <taxon>Branchiopoda</taxon>
        <taxon>Diplostraca</taxon>
        <taxon>Cladocera</taxon>
        <taxon>Anomopoda</taxon>
        <taxon>Daphniidae</taxon>
        <taxon>Daphnia</taxon>
    </lineage>
</organism>
<comment type="caution">
    <text evidence="1">The sequence shown here is derived from an EMBL/GenBank/DDBJ whole genome shotgun (WGS) entry which is preliminary data.</text>
</comment>
<accession>A0ABQ9YVI2</accession>
<keyword evidence="2" id="KW-1185">Reference proteome</keyword>
<sequence>MLRRNLKLEDNAFVSLEIDSKSSASQADTIHKAVGDMIFTVGMTNYVPFLLHWTADLDHGSTVKEIMCPQLVILMQNS</sequence>
<evidence type="ECO:0000313" key="1">
    <source>
        <dbReference type="EMBL" id="KAK4004662.1"/>
    </source>
</evidence>
<name>A0ABQ9YVI2_9CRUS</name>
<proteinExistence type="predicted"/>
<gene>
    <name evidence="1" type="ORF">OUZ56_006391</name>
</gene>